<gene>
    <name evidence="1" type="ORF">FCC1311_118452</name>
</gene>
<dbReference type="AlphaFoldDB" id="A0A2R5FCZ1"/>
<evidence type="ECO:0000313" key="2">
    <source>
        <dbReference type="Proteomes" id="UP000241890"/>
    </source>
</evidence>
<comment type="caution">
    <text evidence="1">The sequence shown here is derived from an EMBL/GenBank/DDBJ whole genome shotgun (WGS) entry which is preliminary data.</text>
</comment>
<dbReference type="InParanoid" id="A0A2R5FCZ1"/>
<dbReference type="Proteomes" id="UP000241890">
    <property type="component" value="Unassembled WGS sequence"/>
</dbReference>
<proteinExistence type="predicted"/>
<name>A0A2R5FCZ1_9STRA</name>
<protein>
    <submittedName>
        <fullName evidence="1">Uncharacterized protein</fullName>
    </submittedName>
</protein>
<accession>A0A2R5FCZ1</accession>
<dbReference type="OrthoDB" id="6111843at2759"/>
<sequence>LQDGGSLVPAHIRRSRFDPEVVDVATRFILSEDHVGVLSWGRRDVPITGGTTVNIPNFVRKITRSNLYKRYESAVVGKRLSRTSMFLLMKLLTKGQSRVLSAVDNVAGELVCDNFRRVERVIGAFIHDG</sequence>
<keyword evidence="2" id="KW-1185">Reference proteome</keyword>
<feature type="non-terminal residue" evidence="1">
    <location>
        <position position="1"/>
    </location>
</feature>
<reference evidence="1 2" key="1">
    <citation type="submission" date="2017-12" db="EMBL/GenBank/DDBJ databases">
        <title>Sequencing, de novo assembly and annotation of complete genome of a new Thraustochytrid species, strain FCC1311.</title>
        <authorList>
            <person name="Sedici K."/>
            <person name="Godart F."/>
            <person name="Aiese Cigliano R."/>
            <person name="Sanseverino W."/>
            <person name="Barakat M."/>
            <person name="Ortet P."/>
            <person name="Marechal E."/>
            <person name="Cagnac O."/>
            <person name="Amato A."/>
        </authorList>
    </citation>
    <scope>NUCLEOTIDE SEQUENCE [LARGE SCALE GENOMIC DNA]</scope>
</reference>
<dbReference type="EMBL" id="BEYU01002102">
    <property type="protein sequence ID" value="GBG16087.1"/>
    <property type="molecule type" value="Genomic_DNA"/>
</dbReference>
<evidence type="ECO:0000313" key="1">
    <source>
        <dbReference type="EMBL" id="GBG16087.1"/>
    </source>
</evidence>
<feature type="non-terminal residue" evidence="1">
    <location>
        <position position="129"/>
    </location>
</feature>
<organism evidence="1 2">
    <name type="scientific">Hondaea fermentalgiana</name>
    <dbReference type="NCBI Taxonomy" id="2315210"/>
    <lineage>
        <taxon>Eukaryota</taxon>
        <taxon>Sar</taxon>
        <taxon>Stramenopiles</taxon>
        <taxon>Bigyra</taxon>
        <taxon>Labyrinthulomycetes</taxon>
        <taxon>Thraustochytrida</taxon>
        <taxon>Thraustochytriidae</taxon>
        <taxon>Hondaea</taxon>
    </lineage>
</organism>